<dbReference type="eggNOG" id="COG0007">
    <property type="taxonomic scope" value="Bacteria"/>
</dbReference>
<dbReference type="NCBIfam" id="NF004790">
    <property type="entry name" value="PRK06136.1"/>
    <property type="match status" value="1"/>
</dbReference>
<evidence type="ECO:0000313" key="10">
    <source>
        <dbReference type="EMBL" id="CCH02325.1"/>
    </source>
</evidence>
<proteinExistence type="inferred from homology"/>
<evidence type="ECO:0000313" key="11">
    <source>
        <dbReference type="Proteomes" id="UP000011058"/>
    </source>
</evidence>
<dbReference type="EC" id="2.1.1.107" evidence="2"/>
<dbReference type="PANTHER" id="PTHR45790">
    <property type="entry name" value="SIROHEME SYNTHASE-RELATED"/>
    <property type="match status" value="1"/>
</dbReference>
<dbReference type="GO" id="GO:0004851">
    <property type="term" value="F:uroporphyrin-III C-methyltransferase activity"/>
    <property type="evidence" value="ECO:0007669"/>
    <property type="project" value="UniProtKB-EC"/>
</dbReference>
<dbReference type="InterPro" id="IPR035996">
    <property type="entry name" value="4pyrrol_Methylase_sf"/>
</dbReference>
<dbReference type="PROSITE" id="PS00840">
    <property type="entry name" value="SUMT_2"/>
    <property type="match status" value="1"/>
</dbReference>
<keyword evidence="5" id="KW-0949">S-adenosyl-L-methionine</keyword>
<dbReference type="STRING" id="1166018.FAES_4326"/>
<evidence type="ECO:0000256" key="4">
    <source>
        <dbReference type="ARBA" id="ARBA00022679"/>
    </source>
</evidence>
<dbReference type="NCBIfam" id="TIGR01469">
    <property type="entry name" value="cobA_cysG_Cterm"/>
    <property type="match status" value="1"/>
</dbReference>
<dbReference type="AlphaFoldDB" id="I0KDX2"/>
<comment type="similarity">
    <text evidence="1 8">Belongs to the precorrin methyltransferase family.</text>
</comment>
<keyword evidence="6" id="KW-0627">Porphyrin biosynthesis</keyword>
<dbReference type="FunFam" id="3.40.1010.10:FF:000001">
    <property type="entry name" value="Siroheme synthase"/>
    <property type="match status" value="1"/>
</dbReference>
<comment type="pathway">
    <text evidence="7">Porphyrin-containing compound metabolism; siroheme biosynthesis; precorrin-2 from uroporphyrinogen III: step 1/1.</text>
</comment>
<reference evidence="10 11" key="1">
    <citation type="journal article" date="2012" name="J. Bacteriol.">
        <title>Genome Sequence of Fibrella aestuarina BUZ 2T, a Filamentous Marine Bacterium.</title>
        <authorList>
            <person name="Filippini M."/>
            <person name="Qi W."/>
            <person name="Blom J."/>
            <person name="Goesmann A."/>
            <person name="Smits T.H."/>
            <person name="Bagheri H.C."/>
        </authorList>
    </citation>
    <scope>NUCLEOTIDE SEQUENCE [LARGE SCALE GENOMIC DNA]</scope>
    <source>
        <strain evidence="11">BUZ 2T</strain>
    </source>
</reference>
<dbReference type="Gene3D" id="3.30.950.10">
    <property type="entry name" value="Methyltransferase, Cobalt-precorrin-4 Transmethylase, Domain 2"/>
    <property type="match status" value="1"/>
</dbReference>
<dbReference type="PATRIC" id="fig|1166018.3.peg.1283"/>
<dbReference type="KEGG" id="fae:FAES_4326"/>
<accession>I0KDX2</accession>
<protein>
    <recommendedName>
        <fullName evidence="2">uroporphyrinogen-III C-methyltransferase</fullName>
        <ecNumber evidence="2">2.1.1.107</ecNumber>
    </recommendedName>
</protein>
<evidence type="ECO:0000256" key="3">
    <source>
        <dbReference type="ARBA" id="ARBA00022603"/>
    </source>
</evidence>
<evidence type="ECO:0000256" key="5">
    <source>
        <dbReference type="ARBA" id="ARBA00022691"/>
    </source>
</evidence>
<dbReference type="Proteomes" id="UP000011058">
    <property type="component" value="Chromosome"/>
</dbReference>
<keyword evidence="4 8" id="KW-0808">Transferase</keyword>
<keyword evidence="3 8" id="KW-0489">Methyltransferase</keyword>
<sequence length="268" mass="28118">MQPKLTLVGAGPGDGELITLKGIRALEQADVVLYDDLANDSLLAYAPEDAQTLYVGKRAGKPSYPQEAINSLIVRLALEHGHVVRLKGGDSYVFGRGFEEADYARQHGIPCTVVPGVSSCIAVPASQGIPVTSRGISESFWVITGTTRTGALSNDLRLAVQSNATVVILMGLRKLDEICALYCEAGRGHLPMAVVQNGTRPDEQCLVGEVWAMPQLMAEHNAETPIGAPSGAPIGVPAVLVIGAVVTLHPSYLAACLRNVPAYAAAGL</sequence>
<evidence type="ECO:0000256" key="2">
    <source>
        <dbReference type="ARBA" id="ARBA00012162"/>
    </source>
</evidence>
<dbReference type="InterPro" id="IPR050161">
    <property type="entry name" value="Siro_Cobalamin_biosynth"/>
</dbReference>
<dbReference type="Pfam" id="PF00590">
    <property type="entry name" value="TP_methylase"/>
    <property type="match status" value="1"/>
</dbReference>
<dbReference type="OrthoDB" id="9815856at2"/>
<dbReference type="SUPFAM" id="SSF53790">
    <property type="entry name" value="Tetrapyrrole methylase"/>
    <property type="match status" value="1"/>
</dbReference>
<dbReference type="InterPro" id="IPR006366">
    <property type="entry name" value="CobA/CysG_C"/>
</dbReference>
<name>I0KDX2_9BACT</name>
<evidence type="ECO:0000256" key="6">
    <source>
        <dbReference type="ARBA" id="ARBA00023244"/>
    </source>
</evidence>
<dbReference type="HOGENOM" id="CLU_011276_7_0_10"/>
<dbReference type="InterPro" id="IPR003043">
    <property type="entry name" value="Uropor_MeTrfase_CS"/>
</dbReference>
<dbReference type="RefSeq" id="WP_015333424.1">
    <property type="nucleotide sequence ID" value="NC_020054.1"/>
</dbReference>
<dbReference type="InterPro" id="IPR000878">
    <property type="entry name" value="4pyrrol_Mease"/>
</dbReference>
<keyword evidence="11" id="KW-1185">Reference proteome</keyword>
<organism evidence="10 11">
    <name type="scientific">Fibrella aestuarina BUZ 2</name>
    <dbReference type="NCBI Taxonomy" id="1166018"/>
    <lineage>
        <taxon>Bacteria</taxon>
        <taxon>Pseudomonadati</taxon>
        <taxon>Bacteroidota</taxon>
        <taxon>Cytophagia</taxon>
        <taxon>Cytophagales</taxon>
        <taxon>Spirosomataceae</taxon>
        <taxon>Fibrella</taxon>
    </lineage>
</organism>
<feature type="domain" description="Tetrapyrrole methylase" evidence="9">
    <location>
        <begin position="4"/>
        <end position="209"/>
    </location>
</feature>
<dbReference type="CDD" id="cd11642">
    <property type="entry name" value="SUMT"/>
    <property type="match status" value="1"/>
</dbReference>
<dbReference type="PANTHER" id="PTHR45790:SF3">
    <property type="entry name" value="S-ADENOSYL-L-METHIONINE-DEPENDENT UROPORPHYRINOGEN III METHYLTRANSFERASE, CHLOROPLASTIC"/>
    <property type="match status" value="1"/>
</dbReference>
<dbReference type="EMBL" id="HE796683">
    <property type="protein sequence ID" value="CCH02325.1"/>
    <property type="molecule type" value="Genomic_DNA"/>
</dbReference>
<gene>
    <name evidence="10" type="ORF">FAES_4326</name>
</gene>
<dbReference type="Gene3D" id="3.40.1010.10">
    <property type="entry name" value="Cobalt-precorrin-4 Transmethylase, Domain 1"/>
    <property type="match status" value="1"/>
</dbReference>
<evidence type="ECO:0000256" key="1">
    <source>
        <dbReference type="ARBA" id="ARBA00005879"/>
    </source>
</evidence>
<dbReference type="GO" id="GO:0019354">
    <property type="term" value="P:siroheme biosynthetic process"/>
    <property type="evidence" value="ECO:0007669"/>
    <property type="project" value="InterPro"/>
</dbReference>
<dbReference type="PROSITE" id="PS00839">
    <property type="entry name" value="SUMT_1"/>
    <property type="match status" value="1"/>
</dbReference>
<dbReference type="InterPro" id="IPR014776">
    <property type="entry name" value="4pyrrole_Mease_sub2"/>
</dbReference>
<dbReference type="InterPro" id="IPR014777">
    <property type="entry name" value="4pyrrole_Mease_sub1"/>
</dbReference>
<evidence type="ECO:0000256" key="7">
    <source>
        <dbReference type="ARBA" id="ARBA00025705"/>
    </source>
</evidence>
<dbReference type="GO" id="GO:0032259">
    <property type="term" value="P:methylation"/>
    <property type="evidence" value="ECO:0007669"/>
    <property type="project" value="UniProtKB-KW"/>
</dbReference>
<evidence type="ECO:0000256" key="8">
    <source>
        <dbReference type="RuleBase" id="RU003960"/>
    </source>
</evidence>
<evidence type="ECO:0000259" key="9">
    <source>
        <dbReference type="Pfam" id="PF00590"/>
    </source>
</evidence>